<feature type="signal peptide" evidence="1">
    <location>
        <begin position="1"/>
        <end position="18"/>
    </location>
</feature>
<sequence>MSFAAVTLAMTAVTVAPAAASEQVLAHGPDGVGIEIASVNGSGCPIGTAAVALSESNDSFTVTYGDYLARVGGKSKVTDERKNCQINLRVHVPHGYQYAISSVDYRGYASLQEGARAFPRASYYFQGRMEGRAWEVSLEGPFERSWHIRDLVNNTELMWSPCGEQRNFNINTQLLLDLGTSDKSEVSFISMDSTDGNLKTTYHYDWKRC</sequence>
<dbReference type="PANTHER" id="PTHR38847">
    <property type="match status" value="1"/>
</dbReference>
<comment type="caution">
    <text evidence="2">The sequence shown here is derived from an EMBL/GenBank/DDBJ whole genome shotgun (WGS) entry which is preliminary data.</text>
</comment>
<protein>
    <submittedName>
        <fullName evidence="2">DUF4360 domain-containing protein</fullName>
    </submittedName>
</protein>
<organism evidence="2 3">
    <name type="scientific">Actinomadura spongiicola</name>
    <dbReference type="NCBI Taxonomy" id="2303421"/>
    <lineage>
        <taxon>Bacteria</taxon>
        <taxon>Bacillati</taxon>
        <taxon>Actinomycetota</taxon>
        <taxon>Actinomycetes</taxon>
        <taxon>Streptosporangiales</taxon>
        <taxon>Thermomonosporaceae</taxon>
        <taxon>Actinomadura</taxon>
    </lineage>
</organism>
<dbReference type="OrthoDB" id="3432025at2"/>
<gene>
    <name evidence="2" type="ORF">D0T12_30165</name>
</gene>
<proteinExistence type="predicted"/>
<dbReference type="PANTHER" id="PTHR38847:SF1">
    <property type="entry name" value="PSEUDOURIDINE SYNTHASE RSUA_RLUA-LIKE DOMAIN-CONTAINING PROTEIN"/>
    <property type="match status" value="1"/>
</dbReference>
<dbReference type="Pfam" id="PF14273">
    <property type="entry name" value="DUF4360"/>
    <property type="match status" value="1"/>
</dbReference>
<reference evidence="2 3" key="1">
    <citation type="submission" date="2018-08" db="EMBL/GenBank/DDBJ databases">
        <title>Actinomadura spongicola sp. nov., isolated from marine sponge Leucetta chagosensis.</title>
        <authorList>
            <person name="Li L."/>
            <person name="Lin H.W."/>
        </authorList>
    </citation>
    <scope>NUCLEOTIDE SEQUENCE [LARGE SCALE GENOMIC DNA]</scope>
    <source>
        <strain evidence="2 3">LHW52907</strain>
    </source>
</reference>
<keyword evidence="3" id="KW-1185">Reference proteome</keyword>
<feature type="chain" id="PRO_5039274734" evidence="1">
    <location>
        <begin position="19"/>
        <end position="209"/>
    </location>
</feature>
<name>A0A372G990_9ACTN</name>
<evidence type="ECO:0000256" key="1">
    <source>
        <dbReference type="SAM" id="SignalP"/>
    </source>
</evidence>
<dbReference type="InterPro" id="IPR025649">
    <property type="entry name" value="DUF4360"/>
</dbReference>
<accession>A0A372G990</accession>
<keyword evidence="1" id="KW-0732">Signal</keyword>
<evidence type="ECO:0000313" key="3">
    <source>
        <dbReference type="Proteomes" id="UP000262882"/>
    </source>
</evidence>
<dbReference type="AlphaFoldDB" id="A0A372G990"/>
<evidence type="ECO:0000313" key="2">
    <source>
        <dbReference type="EMBL" id="RFS81968.1"/>
    </source>
</evidence>
<dbReference type="Proteomes" id="UP000262882">
    <property type="component" value="Unassembled WGS sequence"/>
</dbReference>
<dbReference type="EMBL" id="QVNQ01000011">
    <property type="protein sequence ID" value="RFS81968.1"/>
    <property type="molecule type" value="Genomic_DNA"/>
</dbReference>